<dbReference type="InterPro" id="IPR009068">
    <property type="entry name" value="uS15_NS1_RNA-bd_sf"/>
</dbReference>
<comment type="caution">
    <text evidence="5">The sequence shown here is derived from an EMBL/GenBank/DDBJ whole genome shotgun (WGS) entry which is preliminary data.</text>
</comment>
<dbReference type="InterPro" id="IPR000589">
    <property type="entry name" value="Ribosomal_uS15"/>
</dbReference>
<dbReference type="NCBIfam" id="TIGR00952">
    <property type="entry name" value="S15_bact"/>
    <property type="match status" value="1"/>
</dbReference>
<gene>
    <name evidence="5" type="ORF">AAF712_004571</name>
</gene>
<sequence length="276" mass="31312">MFRACIAQSSRYVASTTPNYCNTSLLHTSAVLHAAPKKRMTNKVKQEIKAARWEKANANRPSPVLGTRPGEEWKWEQCDLAKLLVNEEELAAPPKMVPTERPIGTIQEPQQYAFAITKTEAGELFGSLPILSTQIMTQTRATGVQETITLGQESGDRELRKANLFAKVVDLRNADADGIAYENRRRIIEAFSGPENPFDPGRTEVQAAILTYRIHNLWNHLTKFKRDVGNRRGLRQLVHHRAKVLKYLKRTNRDRYDILLERLGLEPESVEGELVV</sequence>
<dbReference type="CDD" id="cd00677">
    <property type="entry name" value="S15_NS1_EPRS_RNA-bind"/>
    <property type="match status" value="1"/>
</dbReference>
<dbReference type="EMBL" id="JBBXMP010000018">
    <property type="protein sequence ID" value="KAL0068493.1"/>
    <property type="molecule type" value="Genomic_DNA"/>
</dbReference>
<proteinExistence type="inferred from homology"/>
<dbReference type="SMART" id="SM01387">
    <property type="entry name" value="Ribosomal_S15"/>
    <property type="match status" value="1"/>
</dbReference>
<reference evidence="5 6" key="1">
    <citation type="submission" date="2024-05" db="EMBL/GenBank/DDBJ databases">
        <title>A draft genome resource for the thread blight pathogen Marasmius tenuissimus strain MS-2.</title>
        <authorList>
            <person name="Yulfo-Soto G.E."/>
            <person name="Baruah I.K."/>
            <person name="Amoako-Attah I."/>
            <person name="Bukari Y."/>
            <person name="Meinhardt L.W."/>
            <person name="Bailey B.A."/>
            <person name="Cohen S.P."/>
        </authorList>
    </citation>
    <scope>NUCLEOTIDE SEQUENCE [LARGE SCALE GENOMIC DNA]</scope>
    <source>
        <strain evidence="5 6">MS-2</strain>
    </source>
</reference>
<protein>
    <recommendedName>
        <fullName evidence="7">30S ribosomal protein S15</fullName>
    </recommendedName>
</protein>
<evidence type="ECO:0008006" key="7">
    <source>
        <dbReference type="Google" id="ProtNLM"/>
    </source>
</evidence>
<keyword evidence="6" id="KW-1185">Reference proteome</keyword>
<evidence type="ECO:0000313" key="6">
    <source>
        <dbReference type="Proteomes" id="UP001437256"/>
    </source>
</evidence>
<dbReference type="InterPro" id="IPR005290">
    <property type="entry name" value="Ribosomal_uS15_bac-type"/>
</dbReference>
<evidence type="ECO:0000256" key="4">
    <source>
        <dbReference type="RuleBase" id="RU003919"/>
    </source>
</evidence>
<evidence type="ECO:0000256" key="2">
    <source>
        <dbReference type="ARBA" id="ARBA00022980"/>
    </source>
</evidence>
<dbReference type="Gene3D" id="1.10.287.10">
    <property type="entry name" value="S15/NS1, RNA-binding"/>
    <property type="match status" value="1"/>
</dbReference>
<dbReference type="PROSITE" id="PS00362">
    <property type="entry name" value="RIBOSOMAL_S15"/>
    <property type="match status" value="1"/>
</dbReference>
<keyword evidence="3 4" id="KW-0687">Ribonucleoprotein</keyword>
<dbReference type="PANTHER" id="PTHR23321">
    <property type="entry name" value="RIBOSOMAL PROTEIN S15, BACTERIAL AND ORGANELLAR"/>
    <property type="match status" value="1"/>
</dbReference>
<dbReference type="SUPFAM" id="SSF47060">
    <property type="entry name" value="S15/NS1 RNA-binding domain"/>
    <property type="match status" value="1"/>
</dbReference>
<comment type="similarity">
    <text evidence="1 4">Belongs to the universal ribosomal protein uS15 family.</text>
</comment>
<organism evidence="5 6">
    <name type="scientific">Marasmius tenuissimus</name>
    <dbReference type="NCBI Taxonomy" id="585030"/>
    <lineage>
        <taxon>Eukaryota</taxon>
        <taxon>Fungi</taxon>
        <taxon>Dikarya</taxon>
        <taxon>Basidiomycota</taxon>
        <taxon>Agaricomycotina</taxon>
        <taxon>Agaricomycetes</taxon>
        <taxon>Agaricomycetidae</taxon>
        <taxon>Agaricales</taxon>
        <taxon>Marasmiineae</taxon>
        <taxon>Marasmiaceae</taxon>
        <taxon>Marasmius</taxon>
    </lineage>
</organism>
<evidence type="ECO:0000313" key="5">
    <source>
        <dbReference type="EMBL" id="KAL0068493.1"/>
    </source>
</evidence>
<keyword evidence="2 4" id="KW-0689">Ribosomal protein</keyword>
<accession>A0ABR3A667</accession>
<name>A0ABR3A667_9AGAR</name>
<dbReference type="Proteomes" id="UP001437256">
    <property type="component" value="Unassembled WGS sequence"/>
</dbReference>
<dbReference type="HAMAP" id="MF_01343_B">
    <property type="entry name" value="Ribosomal_uS15_B"/>
    <property type="match status" value="1"/>
</dbReference>
<dbReference type="PANTHER" id="PTHR23321:SF26">
    <property type="entry name" value="SMALL RIBOSOMAL SUBUNIT PROTEIN US15M"/>
    <property type="match status" value="1"/>
</dbReference>
<dbReference type="Pfam" id="PF00312">
    <property type="entry name" value="Ribosomal_S15"/>
    <property type="match status" value="1"/>
</dbReference>
<evidence type="ECO:0000256" key="1">
    <source>
        <dbReference type="ARBA" id="ARBA00008434"/>
    </source>
</evidence>
<evidence type="ECO:0000256" key="3">
    <source>
        <dbReference type="ARBA" id="ARBA00023274"/>
    </source>
</evidence>